<dbReference type="GO" id="GO:0004325">
    <property type="term" value="F:ferrochelatase activity"/>
    <property type="evidence" value="ECO:0007669"/>
    <property type="project" value="InterPro"/>
</dbReference>
<evidence type="ECO:0000313" key="1">
    <source>
        <dbReference type="EMBL" id="VDK30662.1"/>
    </source>
</evidence>
<dbReference type="Gene3D" id="3.40.50.1400">
    <property type="match status" value="1"/>
</dbReference>
<keyword evidence="2" id="KW-1185">Reference proteome</keyword>
<dbReference type="Proteomes" id="UP000271098">
    <property type="component" value="Unassembled WGS sequence"/>
</dbReference>
<dbReference type="GO" id="GO:0006783">
    <property type="term" value="P:heme biosynthetic process"/>
    <property type="evidence" value="ECO:0007669"/>
    <property type="project" value="InterPro"/>
</dbReference>
<dbReference type="Pfam" id="PF00762">
    <property type="entry name" value="Ferrochelatase"/>
    <property type="match status" value="1"/>
</dbReference>
<organism evidence="3">
    <name type="scientific">Gongylonema pulchrum</name>
    <dbReference type="NCBI Taxonomy" id="637853"/>
    <lineage>
        <taxon>Eukaryota</taxon>
        <taxon>Metazoa</taxon>
        <taxon>Ecdysozoa</taxon>
        <taxon>Nematoda</taxon>
        <taxon>Chromadorea</taxon>
        <taxon>Rhabditida</taxon>
        <taxon>Spirurina</taxon>
        <taxon>Spiruromorpha</taxon>
        <taxon>Spiruroidea</taxon>
        <taxon>Gongylonematidae</taxon>
        <taxon>Gongylonema</taxon>
    </lineage>
</organism>
<reference evidence="3" key="1">
    <citation type="submission" date="2016-06" db="UniProtKB">
        <authorList>
            <consortium name="WormBaseParasite"/>
        </authorList>
    </citation>
    <scope>IDENTIFICATION</scope>
</reference>
<dbReference type="AlphaFoldDB" id="A0A183CYX4"/>
<accession>A0A183CYX4</accession>
<evidence type="ECO:0000313" key="3">
    <source>
        <dbReference type="WBParaSite" id="GPUH_0000166901-mRNA-1"/>
    </source>
</evidence>
<dbReference type="InterPro" id="IPR001015">
    <property type="entry name" value="Ferrochelatase"/>
</dbReference>
<proteinExistence type="predicted"/>
<name>A0A183CYX4_9BILA</name>
<reference evidence="1 2" key="2">
    <citation type="submission" date="2018-11" db="EMBL/GenBank/DDBJ databases">
        <authorList>
            <consortium name="Pathogen Informatics"/>
        </authorList>
    </citation>
    <scope>NUCLEOTIDE SEQUENCE [LARGE SCALE GENOMIC DNA]</scope>
</reference>
<gene>
    <name evidence="1" type="ORF">GPUH_LOCUS1665</name>
</gene>
<dbReference type="EMBL" id="UYRT01002132">
    <property type="protein sequence ID" value="VDK30662.1"/>
    <property type="molecule type" value="Genomic_DNA"/>
</dbReference>
<sequence length="60" mass="7098">MVVAPGFMSDCLETIEELEHELARIFRSAKRAPLRTADTYGLYFTHLRYLLCIFKYQIKK</sequence>
<protein>
    <submittedName>
        <fullName evidence="1 3">Uncharacterized protein</fullName>
    </submittedName>
</protein>
<dbReference type="WBParaSite" id="GPUH_0000166901-mRNA-1">
    <property type="protein sequence ID" value="GPUH_0000166901-mRNA-1"/>
    <property type="gene ID" value="GPUH_0000166901"/>
</dbReference>
<evidence type="ECO:0000313" key="2">
    <source>
        <dbReference type="Proteomes" id="UP000271098"/>
    </source>
</evidence>
<dbReference type="SUPFAM" id="SSF53800">
    <property type="entry name" value="Chelatase"/>
    <property type="match status" value="1"/>
</dbReference>